<feature type="transmembrane region" description="Helical" evidence="1">
    <location>
        <begin position="117"/>
        <end position="139"/>
    </location>
</feature>
<accession>A0ABW3VVE5</accession>
<comment type="caution">
    <text evidence="2">The sequence shown here is derived from an EMBL/GenBank/DDBJ whole genome shotgun (WGS) entry which is preliminary data.</text>
</comment>
<dbReference type="Proteomes" id="UP001597229">
    <property type="component" value="Unassembled WGS sequence"/>
</dbReference>
<dbReference type="EMBL" id="JBHTLX010000005">
    <property type="protein sequence ID" value="MFD1246699.1"/>
    <property type="molecule type" value="Genomic_DNA"/>
</dbReference>
<reference evidence="3" key="1">
    <citation type="journal article" date="2019" name="Int. J. Syst. Evol. Microbiol.">
        <title>The Global Catalogue of Microorganisms (GCM) 10K type strain sequencing project: providing services to taxonomists for standard genome sequencing and annotation.</title>
        <authorList>
            <consortium name="The Broad Institute Genomics Platform"/>
            <consortium name="The Broad Institute Genome Sequencing Center for Infectious Disease"/>
            <person name="Wu L."/>
            <person name="Ma J."/>
        </authorList>
    </citation>
    <scope>NUCLEOTIDE SEQUENCE [LARGE SCALE GENOMIC DNA]</scope>
    <source>
        <strain evidence="3">CCUG 52478</strain>
    </source>
</reference>
<evidence type="ECO:0008006" key="4">
    <source>
        <dbReference type="Google" id="ProtNLM"/>
    </source>
</evidence>
<keyword evidence="1" id="KW-1133">Transmembrane helix</keyword>
<feature type="transmembrane region" description="Helical" evidence="1">
    <location>
        <begin position="183"/>
        <end position="201"/>
    </location>
</feature>
<name>A0ABW3VVE5_9ACTN</name>
<feature type="transmembrane region" description="Helical" evidence="1">
    <location>
        <begin position="146"/>
        <end position="163"/>
    </location>
</feature>
<feature type="transmembrane region" description="Helical" evidence="1">
    <location>
        <begin position="21"/>
        <end position="39"/>
    </location>
</feature>
<evidence type="ECO:0000256" key="1">
    <source>
        <dbReference type="SAM" id="Phobius"/>
    </source>
</evidence>
<organism evidence="2 3">
    <name type="scientific">Nocardioides ginsengisoli</name>
    <dbReference type="NCBI Taxonomy" id="363868"/>
    <lineage>
        <taxon>Bacteria</taxon>
        <taxon>Bacillati</taxon>
        <taxon>Actinomycetota</taxon>
        <taxon>Actinomycetes</taxon>
        <taxon>Propionibacteriales</taxon>
        <taxon>Nocardioidaceae</taxon>
        <taxon>Nocardioides</taxon>
    </lineage>
</organism>
<feature type="transmembrane region" description="Helical" evidence="1">
    <location>
        <begin position="45"/>
        <end position="63"/>
    </location>
</feature>
<sequence length="207" mass="21431">MTSALPGLVAASWRAVGRRTPVLAPATAAVLLLAVTWPLQDGRYAGHVLHGLVLLSATVLIGATDDPAAEICATSPHVLRLRTALRVLTGSAVALPVLAGGLTLVHLRCPQLPLTPYVVEAAGLCLVALALGVGLRAWLDLAHPSYAASIGLIGIALVAFLLPQGWGLLEPQPWGPPWAATRWRWLAVGLVAVGLSLAATADRSEGR</sequence>
<keyword evidence="1" id="KW-0472">Membrane</keyword>
<proteinExistence type="predicted"/>
<protein>
    <recommendedName>
        <fullName evidence="4">ABC transporter</fullName>
    </recommendedName>
</protein>
<feature type="transmembrane region" description="Helical" evidence="1">
    <location>
        <begin position="84"/>
        <end position="105"/>
    </location>
</feature>
<evidence type="ECO:0000313" key="3">
    <source>
        <dbReference type="Proteomes" id="UP001597229"/>
    </source>
</evidence>
<keyword evidence="1" id="KW-0812">Transmembrane</keyword>
<gene>
    <name evidence="2" type="ORF">ACFQ3F_02750</name>
</gene>
<evidence type="ECO:0000313" key="2">
    <source>
        <dbReference type="EMBL" id="MFD1246699.1"/>
    </source>
</evidence>
<keyword evidence="3" id="KW-1185">Reference proteome</keyword>
<dbReference type="RefSeq" id="WP_367917822.1">
    <property type="nucleotide sequence ID" value="NZ_BAABAC010000005.1"/>
</dbReference>